<sequence>ARRKESVDTEWGRIGVVTKKLCAKRAADFERVLAPPPSSNGHGTGGVGTAIESPTFANRPQPRGRPELAGKTCFPTEVRPKLPKLPARNSPSFLHQIDRAIEVRGIHHRAILSFHVSNQVENFGISQNTGETLPNFRQKSKEILKRY</sequence>
<name>A0A5H2XTJ7_PRUDU</name>
<evidence type="ECO:0000256" key="1">
    <source>
        <dbReference type="SAM" id="MobiDB-lite"/>
    </source>
</evidence>
<dbReference type="EMBL" id="AP020439">
    <property type="protein sequence ID" value="BBN67521.1"/>
    <property type="molecule type" value="Genomic_DNA"/>
</dbReference>
<proteinExistence type="predicted"/>
<gene>
    <name evidence="2" type="ORF">Prudu_102S001700</name>
</gene>
<feature type="non-terminal residue" evidence="2">
    <location>
        <position position="147"/>
    </location>
</feature>
<organism evidence="2">
    <name type="scientific">Prunus dulcis</name>
    <name type="common">Almond</name>
    <name type="synonym">Amygdalus dulcis</name>
    <dbReference type="NCBI Taxonomy" id="3755"/>
    <lineage>
        <taxon>Eukaryota</taxon>
        <taxon>Viridiplantae</taxon>
        <taxon>Streptophyta</taxon>
        <taxon>Embryophyta</taxon>
        <taxon>Tracheophyta</taxon>
        <taxon>Spermatophyta</taxon>
        <taxon>Magnoliopsida</taxon>
        <taxon>eudicotyledons</taxon>
        <taxon>Gunneridae</taxon>
        <taxon>Pentapetalae</taxon>
        <taxon>rosids</taxon>
        <taxon>fabids</taxon>
        <taxon>Rosales</taxon>
        <taxon>Rosaceae</taxon>
        <taxon>Amygdaloideae</taxon>
        <taxon>Amygdaleae</taxon>
        <taxon>Prunus</taxon>
    </lineage>
</organism>
<feature type="region of interest" description="Disordered" evidence="1">
    <location>
        <begin position="32"/>
        <end position="71"/>
    </location>
</feature>
<feature type="non-terminal residue" evidence="2">
    <location>
        <position position="1"/>
    </location>
</feature>
<accession>A0A5H2XTJ7</accession>
<dbReference type="AlphaFoldDB" id="A0A5H2XTJ7"/>
<protein>
    <submittedName>
        <fullName evidence="2">Uncharacterized protein</fullName>
    </submittedName>
</protein>
<reference evidence="2" key="1">
    <citation type="journal article" date="2019" name="Science">
        <title>Mutation of a bHLH transcription factor allowed almond domestication.</title>
        <authorList>
            <person name="Sanchez-Perez R."/>
            <person name="Pavan S."/>
            <person name="Mazzeo R."/>
            <person name="Moldovan C."/>
            <person name="Aiese Cigliano R."/>
            <person name="Del Cueto J."/>
            <person name="Ricciardi F."/>
            <person name="Lotti C."/>
            <person name="Ricciardi L."/>
            <person name="Dicenta F."/>
            <person name="Lopez-Marques R.L."/>
            <person name="Lindberg Moller B."/>
        </authorList>
    </citation>
    <scope>NUCLEOTIDE SEQUENCE</scope>
</reference>
<evidence type="ECO:0000313" key="2">
    <source>
        <dbReference type="EMBL" id="BBN67521.1"/>
    </source>
</evidence>